<dbReference type="Pfam" id="PF01568">
    <property type="entry name" value="Molydop_binding"/>
    <property type="match status" value="1"/>
</dbReference>
<evidence type="ECO:0000313" key="13">
    <source>
        <dbReference type="EMBL" id="MBL6076650.1"/>
    </source>
</evidence>
<dbReference type="EMBL" id="JAETWB010000001">
    <property type="protein sequence ID" value="MBL6076650.1"/>
    <property type="molecule type" value="Genomic_DNA"/>
</dbReference>
<dbReference type="CDD" id="cd02791">
    <property type="entry name" value="MopB_CT_Nitrate-R-NapA-like"/>
    <property type="match status" value="1"/>
</dbReference>
<comment type="similarity">
    <text evidence="3">Belongs to the prokaryotic molybdopterin-containing oxidoreductase family. NasA/NapA/NarB subfamily.</text>
</comment>
<dbReference type="Gene3D" id="2.20.25.90">
    <property type="entry name" value="ADC-like domains"/>
    <property type="match status" value="1"/>
</dbReference>
<evidence type="ECO:0000256" key="3">
    <source>
        <dbReference type="ARBA" id="ARBA00008747"/>
    </source>
</evidence>
<dbReference type="PROSITE" id="PS00551">
    <property type="entry name" value="MOLYBDOPTERIN_PROK_1"/>
    <property type="match status" value="1"/>
</dbReference>
<dbReference type="InterPro" id="IPR041854">
    <property type="entry name" value="BFD-like_2Fe2S-bd_dom_sf"/>
</dbReference>
<dbReference type="InterPro" id="IPR007419">
    <property type="entry name" value="BFD-like_2Fe2S-bd_dom"/>
</dbReference>
<evidence type="ECO:0000259" key="12">
    <source>
        <dbReference type="PROSITE" id="PS51669"/>
    </source>
</evidence>
<dbReference type="InterPro" id="IPR027467">
    <property type="entry name" value="MopterinOxRdtase_cofactor_BS"/>
</dbReference>
<comment type="cofactor">
    <cofactor evidence="2">
        <name>[4Fe-4S] cluster</name>
        <dbReference type="ChEBI" id="CHEBI:49883"/>
    </cofactor>
</comment>
<keyword evidence="7" id="KW-0560">Oxidoreductase</keyword>
<gene>
    <name evidence="13" type="ORF">JMJ56_01450</name>
</gene>
<evidence type="ECO:0000256" key="7">
    <source>
        <dbReference type="ARBA" id="ARBA00023002"/>
    </source>
</evidence>
<dbReference type="Gene3D" id="2.40.40.20">
    <property type="match status" value="1"/>
</dbReference>
<feature type="domain" description="4Fe-4S Mo/W bis-MGD-type" evidence="12">
    <location>
        <begin position="1"/>
        <end position="53"/>
    </location>
</feature>
<dbReference type="Pfam" id="PF04324">
    <property type="entry name" value="Fer2_BFD"/>
    <property type="match status" value="1"/>
</dbReference>
<dbReference type="SUPFAM" id="SSF50692">
    <property type="entry name" value="ADC-like"/>
    <property type="match status" value="1"/>
</dbReference>
<dbReference type="Proteomes" id="UP000660885">
    <property type="component" value="Unassembled WGS sequence"/>
</dbReference>
<dbReference type="SMART" id="SM00926">
    <property type="entry name" value="Molybdop_Fe4S4"/>
    <property type="match status" value="1"/>
</dbReference>
<dbReference type="SUPFAM" id="SSF53706">
    <property type="entry name" value="Formate dehydrogenase/DMSO reductase, domains 1-3"/>
    <property type="match status" value="1"/>
</dbReference>
<dbReference type="InterPro" id="IPR050123">
    <property type="entry name" value="Prok_molybdopt-oxidoreductase"/>
</dbReference>
<dbReference type="InterPro" id="IPR006656">
    <property type="entry name" value="Mopterin_OxRdtase"/>
</dbReference>
<comment type="caution">
    <text evidence="13">The sequence shown here is derived from an EMBL/GenBank/DDBJ whole genome shotgun (WGS) entry which is preliminary data.</text>
</comment>
<evidence type="ECO:0000256" key="2">
    <source>
        <dbReference type="ARBA" id="ARBA00001966"/>
    </source>
</evidence>
<dbReference type="InterPro" id="IPR041957">
    <property type="entry name" value="CT_Nitrate-R-NapA-like"/>
</dbReference>
<dbReference type="Gene3D" id="3.40.50.740">
    <property type="match status" value="1"/>
</dbReference>
<dbReference type="InterPro" id="IPR009010">
    <property type="entry name" value="Asp_de-COase-like_dom_sf"/>
</dbReference>
<dbReference type="Gene3D" id="1.10.10.1100">
    <property type="entry name" value="BFD-like [2Fe-2S]-binding domain"/>
    <property type="match status" value="1"/>
</dbReference>
<evidence type="ECO:0000256" key="1">
    <source>
        <dbReference type="ARBA" id="ARBA00001942"/>
    </source>
</evidence>
<dbReference type="RefSeq" id="WP_202829826.1">
    <property type="nucleotide sequence ID" value="NZ_JAETWB010000001.1"/>
</dbReference>
<protein>
    <submittedName>
        <fullName evidence="13">Molybdopterin-dependent oxidoreductase</fullName>
    </submittedName>
</protein>
<keyword evidence="14" id="KW-1185">Reference proteome</keyword>
<keyword evidence="4" id="KW-0004">4Fe-4S</keyword>
<feature type="region of interest" description="Disordered" evidence="11">
    <location>
        <begin position="520"/>
        <end position="543"/>
    </location>
</feature>
<reference evidence="13 14" key="1">
    <citation type="submission" date="2021-01" db="EMBL/GenBank/DDBJ databases">
        <title>Belnapia mucosa sp. nov. and Belnapia arida sp. nov., isolated from the Tabernas Desert (Almeria, Spain).</title>
        <authorList>
            <person name="Molina-Menor E."/>
            <person name="Vidal-Verdu A."/>
            <person name="Calonge A."/>
            <person name="Satari L."/>
            <person name="Pereto J."/>
            <person name="Porcar M."/>
        </authorList>
    </citation>
    <scope>NUCLEOTIDE SEQUENCE [LARGE SCALE GENOMIC DNA]</scope>
    <source>
        <strain evidence="13 14">T18</strain>
    </source>
</reference>
<dbReference type="InterPro" id="IPR006657">
    <property type="entry name" value="MoPterin_dinucl-bd_dom"/>
</dbReference>
<accession>A0ABS1TWQ9</accession>
<organism evidence="13 14">
    <name type="scientific">Belnapia arida</name>
    <dbReference type="NCBI Taxonomy" id="2804533"/>
    <lineage>
        <taxon>Bacteria</taxon>
        <taxon>Pseudomonadati</taxon>
        <taxon>Pseudomonadota</taxon>
        <taxon>Alphaproteobacteria</taxon>
        <taxon>Acetobacterales</taxon>
        <taxon>Roseomonadaceae</taxon>
        <taxon>Belnapia</taxon>
    </lineage>
</organism>
<evidence type="ECO:0000256" key="8">
    <source>
        <dbReference type="ARBA" id="ARBA00023004"/>
    </source>
</evidence>
<keyword evidence="10" id="KW-0534">Nitrate assimilation</keyword>
<evidence type="ECO:0000256" key="5">
    <source>
        <dbReference type="ARBA" id="ARBA00022505"/>
    </source>
</evidence>
<name>A0ABS1TWQ9_9PROT</name>
<comment type="cofactor">
    <cofactor evidence="1">
        <name>Mo-bis(molybdopterin guanine dinucleotide)</name>
        <dbReference type="ChEBI" id="CHEBI:60539"/>
    </cofactor>
</comment>
<keyword evidence="6" id="KW-0479">Metal-binding</keyword>
<dbReference type="PANTHER" id="PTHR43105:SF9">
    <property type="entry name" value="NADPH-FE(3+) OXIDOREDUCTASE SUBUNIT ALPHA"/>
    <property type="match status" value="1"/>
</dbReference>
<evidence type="ECO:0000256" key="4">
    <source>
        <dbReference type="ARBA" id="ARBA00022485"/>
    </source>
</evidence>
<dbReference type="Pfam" id="PF04879">
    <property type="entry name" value="Molybdop_Fe4S4"/>
    <property type="match status" value="1"/>
</dbReference>
<evidence type="ECO:0000256" key="11">
    <source>
        <dbReference type="SAM" id="MobiDB-lite"/>
    </source>
</evidence>
<keyword evidence="9" id="KW-0411">Iron-sulfur</keyword>
<evidence type="ECO:0000256" key="9">
    <source>
        <dbReference type="ARBA" id="ARBA00023014"/>
    </source>
</evidence>
<sequence length="855" mass="90103">MADTRTTCPYCGVGCGVLASADGTVRGDPEHPANRGRLCSKGTALGETLDQPGRLLHPEVDGKRASWDTALDAVAEGFRKALADHGPQGTALYVSGQLLTEDYYAANKLAKGFLGTGNIDSNSRLCMASAVAGHRRAFGEDLVPGLYEDLELADLVVLVGSNLAWCHPILFQRLQAARAARPAMRLVVIDPRRTASCEGADLHLPIAPGRDVALFNTLLRHLHAQGFRSDAPGLDATLAAADGETGLDPALLATFLDWFAATPRAVTLFSQGANQSSAGTDKANAIINCHLLAGRIGQPGAGPFSITGQPNAMGGREVGALATTLAGHLDWDRPGEATALRDYWDAPNLAAGPGLKAVDLFRAAGEGRIGALWVMATNPAISLPDAGRVREALRRTPCLVASDCTRESDTLDLARIRLPALGWGEKDGTVTNSERVISRQRAFRPAPGEARPDWWAIAQVAARLGWSGPFAWTGPAAIFREHAALTGLARPAPRAFDLSGLSDLTDAEYAALPPVRWPVPRRGTEGGRLTPTARFTPTPYRPPANPTGAAYPLALLTGRLRDQWHTMTRTGPVPRLMAHSPEPTAAIHPADAPDLADGSLARIESPWGEATLRLRHEPGMARGTVFVPMHWTARFAPAARINASVNPAVDPVSGQPELKHTPIRLAPAPMEWHGFLLARRSLGTGLADWTALIPAGPDLWHHEMAGTEPPAEAFARLRALVEEPAAAWVLLEDPATSLHRAALLREGRLLACLFLAPDPAALPPRGWLLSLFPEPAIGSAARRALLAGAPADGSAPSPTICICHGVAASVICASIARGANTLALVGEATRAGTGCGSCRPEIAALLAKTPVPEPA</sequence>
<evidence type="ECO:0000256" key="10">
    <source>
        <dbReference type="ARBA" id="ARBA00023063"/>
    </source>
</evidence>
<dbReference type="Pfam" id="PF00384">
    <property type="entry name" value="Molybdopterin"/>
    <property type="match status" value="1"/>
</dbReference>
<dbReference type="InterPro" id="IPR006963">
    <property type="entry name" value="Mopterin_OxRdtase_4Fe-4S_dom"/>
</dbReference>
<keyword evidence="5" id="KW-0500">Molybdenum</keyword>
<dbReference type="PANTHER" id="PTHR43105">
    <property type="entry name" value="RESPIRATORY NITRATE REDUCTASE"/>
    <property type="match status" value="1"/>
</dbReference>
<evidence type="ECO:0000313" key="14">
    <source>
        <dbReference type="Proteomes" id="UP000660885"/>
    </source>
</evidence>
<proteinExistence type="inferred from homology"/>
<dbReference type="Gene3D" id="3.40.228.10">
    <property type="entry name" value="Dimethylsulfoxide Reductase, domain 2"/>
    <property type="match status" value="1"/>
</dbReference>
<evidence type="ECO:0000256" key="6">
    <source>
        <dbReference type="ARBA" id="ARBA00022723"/>
    </source>
</evidence>
<dbReference type="PROSITE" id="PS51669">
    <property type="entry name" value="4FE4S_MOW_BIS_MGD"/>
    <property type="match status" value="1"/>
</dbReference>
<keyword evidence="8" id="KW-0408">Iron</keyword>